<keyword evidence="17" id="KW-1185">Reference proteome</keyword>
<evidence type="ECO:0000313" key="17">
    <source>
        <dbReference type="Proteomes" id="UP000322234"/>
    </source>
</evidence>
<keyword evidence="4" id="KW-0963">Cytoplasm</keyword>
<evidence type="ECO:0000256" key="1">
    <source>
        <dbReference type="ARBA" id="ARBA00004123"/>
    </source>
</evidence>
<sequence>MKLDYIVGYLENIECIHFVFKVKFIYLKGELYISGKYIEVKYYLIFLKQDLQTFSLESQNLIVGHLYLFSLLIILVYILLAMMKYLDSFESKPSCFLLNEIFDCFCTSRTQVESLRPEKQSETSTHQNLVDEPTLSLRPSSTRASEVICSTNVSHYELQVEIGRGFDNLTSVHLARHTPTGTLVTIKITNLENCTEERLKALQKAVILSHFFRHPNITTYWTVFTVGSWLWVISPFMAYGSASQLLRTYFPEGMSETLIRNILFGAVRGLNYLHQNGCIHRSIKASHILISGDGLVTLSGLFHLHSLVKHGQRHRAVYDFPQFSTSVQPWLSPELLRQDLHGYNVKSDIYSVGITACELASGQVPFQDMPRTQMLLQKLKGPPYSPLDASIFPQSESRMKNSRSGVDSGIGESVHVSSGTRTVNSDRLQTPSSKTFSPAFLSLVQLCLQQDPEKSLPQGCLGYSIKKPPRLANVERDETSTN</sequence>
<feature type="transmembrane region" description="Helical" evidence="14">
    <location>
        <begin position="219"/>
        <end position="239"/>
    </location>
</feature>
<dbReference type="GO" id="GO:0005634">
    <property type="term" value="C:nucleus"/>
    <property type="evidence" value="ECO:0007669"/>
    <property type="project" value="UniProtKB-SubCell"/>
</dbReference>
<evidence type="ECO:0000256" key="8">
    <source>
        <dbReference type="ARBA" id="ARBA00023306"/>
    </source>
</evidence>
<evidence type="ECO:0000256" key="13">
    <source>
        <dbReference type="SAM" id="MobiDB-lite"/>
    </source>
</evidence>
<comment type="subunit">
    <text evidence="10">Component of a trimeric complex composed of STK11/LKB1, STRAD (STRADA or STRADB) and CAB39/MO25 (CAB39/MO25alpha or CAB39L/MO25beta): the complex tethers STK11/LKB1 in the cytoplasm and stimulates its catalytic activity. Interacts with BIRC4/XIAP. These two proteins are likely to coexist in a complex with TAK1, TRAF6, TAB1 and TAB2.</text>
</comment>
<dbReference type="PROSITE" id="PS50011">
    <property type="entry name" value="PROTEIN_KINASE_DOM"/>
    <property type="match status" value="1"/>
</dbReference>
<dbReference type="PANTHER" id="PTHR48014:SF13">
    <property type="entry name" value="STE20-RELATED KINASE ADAPTER PROTEIN BETA"/>
    <property type="match status" value="1"/>
</dbReference>
<feature type="region of interest" description="Disordered" evidence="13">
    <location>
        <begin position="396"/>
        <end position="431"/>
    </location>
</feature>
<evidence type="ECO:0000256" key="7">
    <source>
        <dbReference type="ARBA" id="ARBA00023242"/>
    </source>
</evidence>
<dbReference type="SUPFAM" id="SSF56112">
    <property type="entry name" value="Protein kinase-like (PK-like)"/>
    <property type="match status" value="1"/>
</dbReference>
<reference evidence="16" key="1">
    <citation type="submission" date="2019-10" db="EMBL/GenBank/DDBJ databases">
        <title>The sequence and de novo assembly of the wild yak genome.</title>
        <authorList>
            <person name="Liu Y."/>
        </authorList>
    </citation>
    <scope>NUCLEOTIDE SEQUENCE [LARGE SCALE GENOMIC DNA]</scope>
    <source>
        <strain evidence="16">WY2019</strain>
    </source>
</reference>
<organism evidence="16 17">
    <name type="scientific">Bos mutus</name>
    <name type="common">wild yak</name>
    <dbReference type="NCBI Taxonomy" id="72004"/>
    <lineage>
        <taxon>Eukaryota</taxon>
        <taxon>Metazoa</taxon>
        <taxon>Chordata</taxon>
        <taxon>Craniata</taxon>
        <taxon>Vertebrata</taxon>
        <taxon>Euteleostomi</taxon>
        <taxon>Mammalia</taxon>
        <taxon>Eutheria</taxon>
        <taxon>Laurasiatheria</taxon>
        <taxon>Artiodactyla</taxon>
        <taxon>Ruminantia</taxon>
        <taxon>Pecora</taxon>
        <taxon>Bovidae</taxon>
        <taxon>Bovinae</taxon>
        <taxon>Bos</taxon>
    </lineage>
</organism>
<proteinExistence type="inferred from homology"/>
<evidence type="ECO:0000256" key="14">
    <source>
        <dbReference type="SAM" id="Phobius"/>
    </source>
</evidence>
<keyword evidence="14" id="KW-1133">Transmembrane helix</keyword>
<evidence type="ECO:0000256" key="3">
    <source>
        <dbReference type="ARBA" id="ARBA00008874"/>
    </source>
</evidence>
<keyword evidence="6" id="KW-0067">ATP-binding</keyword>
<evidence type="ECO:0000256" key="10">
    <source>
        <dbReference type="ARBA" id="ARBA00065773"/>
    </source>
</evidence>
<dbReference type="GO" id="GO:0005737">
    <property type="term" value="C:cytoplasm"/>
    <property type="evidence" value="ECO:0007669"/>
    <property type="project" value="UniProtKB-SubCell"/>
</dbReference>
<keyword evidence="14" id="KW-0812">Transmembrane</keyword>
<evidence type="ECO:0000256" key="5">
    <source>
        <dbReference type="ARBA" id="ARBA00022741"/>
    </source>
</evidence>
<dbReference type="FunFam" id="1.10.510.10:FF:000419">
    <property type="entry name" value="STE20-related kinase adapter protein beta"/>
    <property type="match status" value="1"/>
</dbReference>
<feature type="domain" description="Protein kinase" evidence="15">
    <location>
        <begin position="156"/>
        <end position="471"/>
    </location>
</feature>
<dbReference type="PANTHER" id="PTHR48014">
    <property type="entry name" value="SERINE/THREONINE-PROTEIN KINASE FRAY2"/>
    <property type="match status" value="1"/>
</dbReference>
<dbReference type="GO" id="GO:1902554">
    <property type="term" value="C:serine/threonine protein kinase complex"/>
    <property type="evidence" value="ECO:0007669"/>
    <property type="project" value="TreeGrafter"/>
</dbReference>
<evidence type="ECO:0000256" key="6">
    <source>
        <dbReference type="ARBA" id="ARBA00022840"/>
    </source>
</evidence>
<evidence type="ECO:0000256" key="12">
    <source>
        <dbReference type="ARBA" id="ARBA00082746"/>
    </source>
</evidence>
<evidence type="ECO:0000256" key="11">
    <source>
        <dbReference type="ARBA" id="ARBA00074584"/>
    </source>
</evidence>
<dbReference type="GO" id="GO:0004672">
    <property type="term" value="F:protein kinase activity"/>
    <property type="evidence" value="ECO:0007669"/>
    <property type="project" value="InterPro"/>
</dbReference>
<comment type="subcellular location">
    <subcellularLocation>
        <location evidence="2">Cytoplasm</location>
    </subcellularLocation>
    <subcellularLocation>
        <location evidence="1">Nucleus</location>
    </subcellularLocation>
</comment>
<dbReference type="GO" id="GO:0043539">
    <property type="term" value="F:protein serine/threonine kinase activator activity"/>
    <property type="evidence" value="ECO:0007669"/>
    <property type="project" value="InterPro"/>
</dbReference>
<dbReference type="FunFam" id="3.30.200.20:FF:000291">
    <property type="entry name" value="STE20-related kinase adapter protein beta isoform X1"/>
    <property type="match status" value="1"/>
</dbReference>
<dbReference type="Proteomes" id="UP000322234">
    <property type="component" value="Unassembled WGS sequence"/>
</dbReference>
<accession>A0A6B0QNJ2</accession>
<gene>
    <name evidence="16" type="ORF">E5288_WYG000519</name>
</gene>
<dbReference type="GO" id="GO:0006611">
    <property type="term" value="P:protein export from nucleus"/>
    <property type="evidence" value="ECO:0007669"/>
    <property type="project" value="TreeGrafter"/>
</dbReference>
<protein>
    <recommendedName>
        <fullName evidence="11">STE20-related kinase adapter protein beta</fullName>
    </recommendedName>
    <alternativeName>
        <fullName evidence="12">Pseudokinase ALS2CR2</fullName>
    </alternativeName>
</protein>
<dbReference type="EMBL" id="VBQZ03000001">
    <property type="protein sequence ID" value="MXQ79169.1"/>
    <property type="molecule type" value="Genomic_DNA"/>
</dbReference>
<comment type="function">
    <text evidence="9">Pseudokinase which, in complex with CAB39/MO25 (CAB39/MO25alpha or CAB39L/MO25beta), binds to and activates STK11/LKB1. Adopts a closed conformation typical of active protein kinases and binds STK11/LKB1 as a pseudosubstrate, promoting conformational change of STK11/LKB1 in an active conformation.</text>
</comment>
<comment type="similarity">
    <text evidence="3">Belongs to the protein kinase superfamily. STE Ser/Thr protein kinase family. STE20 subfamily.</text>
</comment>
<evidence type="ECO:0000256" key="2">
    <source>
        <dbReference type="ARBA" id="ARBA00004496"/>
    </source>
</evidence>
<dbReference type="AlphaFoldDB" id="A0A6B0QNJ2"/>
<keyword evidence="7" id="KW-0539">Nucleus</keyword>
<dbReference type="Gene3D" id="3.30.200.20">
    <property type="entry name" value="Phosphorylase Kinase, domain 1"/>
    <property type="match status" value="1"/>
</dbReference>
<keyword evidence="8" id="KW-0131">Cell cycle</keyword>
<keyword evidence="14" id="KW-0472">Membrane</keyword>
<feature type="transmembrane region" description="Helical" evidence="14">
    <location>
        <begin position="61"/>
        <end position="82"/>
    </location>
</feature>
<name>A0A6B0QNJ2_9CETA</name>
<evidence type="ECO:0000313" key="16">
    <source>
        <dbReference type="EMBL" id="MXQ79169.1"/>
    </source>
</evidence>
<feature type="compositionally biased region" description="Polar residues" evidence="13">
    <location>
        <begin position="415"/>
        <end position="431"/>
    </location>
</feature>
<dbReference type="Pfam" id="PF00069">
    <property type="entry name" value="Pkinase"/>
    <property type="match status" value="1"/>
</dbReference>
<dbReference type="GO" id="GO:0005524">
    <property type="term" value="F:ATP binding"/>
    <property type="evidence" value="ECO:0007669"/>
    <property type="project" value="UniProtKB-KW"/>
</dbReference>
<dbReference type="InterPro" id="IPR047173">
    <property type="entry name" value="STRAD_A/B-like"/>
</dbReference>
<evidence type="ECO:0000256" key="9">
    <source>
        <dbReference type="ARBA" id="ARBA00034653"/>
    </source>
</evidence>
<evidence type="ECO:0000256" key="4">
    <source>
        <dbReference type="ARBA" id="ARBA00022490"/>
    </source>
</evidence>
<dbReference type="InterPro" id="IPR011009">
    <property type="entry name" value="Kinase-like_dom_sf"/>
</dbReference>
<comment type="caution">
    <text evidence="16">The sequence shown here is derived from an EMBL/GenBank/DDBJ whole genome shotgun (WGS) entry which is preliminary data.</text>
</comment>
<dbReference type="InterPro" id="IPR000719">
    <property type="entry name" value="Prot_kinase_dom"/>
</dbReference>
<keyword evidence="5" id="KW-0547">Nucleotide-binding</keyword>
<dbReference type="Gene3D" id="1.10.510.10">
    <property type="entry name" value="Transferase(Phosphotransferase) domain 1"/>
    <property type="match status" value="1"/>
</dbReference>
<evidence type="ECO:0000259" key="15">
    <source>
        <dbReference type="PROSITE" id="PS50011"/>
    </source>
</evidence>